<dbReference type="PROSITE" id="PS50928">
    <property type="entry name" value="ABC_TM1"/>
    <property type="match status" value="2"/>
</dbReference>
<dbReference type="CDD" id="cd06261">
    <property type="entry name" value="TM_PBP2"/>
    <property type="match status" value="2"/>
</dbReference>
<feature type="transmembrane region" description="Helical" evidence="8">
    <location>
        <begin position="431"/>
        <end position="450"/>
    </location>
</feature>
<evidence type="ECO:0000256" key="5">
    <source>
        <dbReference type="ARBA" id="ARBA00022692"/>
    </source>
</evidence>
<evidence type="ECO:0000256" key="8">
    <source>
        <dbReference type="RuleBase" id="RU363032"/>
    </source>
</evidence>
<feature type="transmembrane region" description="Helical" evidence="8">
    <location>
        <begin position="148"/>
        <end position="168"/>
    </location>
</feature>
<keyword evidence="2 8" id="KW-0813">Transport</keyword>
<dbReference type="GO" id="GO:0055085">
    <property type="term" value="P:transmembrane transport"/>
    <property type="evidence" value="ECO:0007669"/>
    <property type="project" value="InterPro"/>
</dbReference>
<keyword evidence="5 8" id="KW-0812">Transmembrane</keyword>
<dbReference type="Proteomes" id="UP000240638">
    <property type="component" value="Unassembled WGS sequence"/>
</dbReference>
<keyword evidence="6 8" id="KW-1133">Transmembrane helix</keyword>
<feature type="transmembrane region" description="Helical" evidence="8">
    <location>
        <begin position="257"/>
        <end position="279"/>
    </location>
</feature>
<dbReference type="PANTHER" id="PTHR43357">
    <property type="entry name" value="INNER MEMBRANE ABC TRANSPORTER PERMEASE PROTEIN YDCV"/>
    <property type="match status" value="1"/>
</dbReference>
<evidence type="ECO:0000313" key="10">
    <source>
        <dbReference type="EMBL" id="PTB18819.1"/>
    </source>
</evidence>
<dbReference type="InterPro" id="IPR035906">
    <property type="entry name" value="MetI-like_sf"/>
</dbReference>
<dbReference type="SUPFAM" id="SSF161098">
    <property type="entry name" value="MetI-like"/>
    <property type="match status" value="2"/>
</dbReference>
<sequence>MTRSRAARAAGSTQMGDRAFLLPVLAVAALTVAPTARLVWEALSPRQWSTHPSGLDVLTEPSTWQALSHSVYTCALGTIVGLLLGGFIAFALTLTDLRAKGVFAFCFVLPMMIPPQVTALAWLQLTGPSSPLLKTLGLAPPLGSPQPLYSPGGIALLLGIQYAPMVFLSLRASLVALPGDLIEAALLAGASRVSVWRDIVVPLVRPGLLAAAALVFVSALGNFGIPALLGIPASYYVLPTLIYQKMVSFGNATLPQVAVLSMLIGAVALAGIGLQSRLLARPAHRLSGQSARVMLHLGRARGLVEAVMALILAAILFAPLLALVASSLVPAMGVALNAHTLTLQAYGEMLGRQGVTLRALRNSTTLAVTAAVLLPLLIVPVAWRLVRRPGRLGAWLAAAIEIPYAVPGVVLAIACILLFARPLPFIEMSLYGSLIIILLAYLARFMVVALKPVQTSIAQLDLSLEEAARLAGANHRRSLGDIVLPLVAPSALAGAVLVFLMAFSELTVSALLWSAGNETLGVLIFNLNESGENALAAAVAVAIVLLVGTLMGLLGLFSHRLPKGVIPWRT</sequence>
<evidence type="ECO:0000313" key="11">
    <source>
        <dbReference type="Proteomes" id="UP000240638"/>
    </source>
</evidence>
<feature type="transmembrane region" description="Helical" evidence="8">
    <location>
        <begin position="482"/>
        <end position="503"/>
    </location>
</feature>
<dbReference type="Pfam" id="PF00528">
    <property type="entry name" value="BPD_transp_1"/>
    <property type="match status" value="2"/>
</dbReference>
<evidence type="ECO:0000256" key="6">
    <source>
        <dbReference type="ARBA" id="ARBA00022989"/>
    </source>
</evidence>
<name>A0A2T3XQL5_9BURK</name>
<comment type="caution">
    <text evidence="10">The sequence shown here is derived from an EMBL/GenBank/DDBJ whole genome shotgun (WGS) entry which is preliminary data.</text>
</comment>
<dbReference type="Gene3D" id="1.10.3720.10">
    <property type="entry name" value="MetI-like"/>
    <property type="match status" value="2"/>
</dbReference>
<organism evidence="10 11">
    <name type="scientific">Trinickia symbiotica</name>
    <dbReference type="NCBI Taxonomy" id="863227"/>
    <lineage>
        <taxon>Bacteria</taxon>
        <taxon>Pseudomonadati</taxon>
        <taxon>Pseudomonadota</taxon>
        <taxon>Betaproteobacteria</taxon>
        <taxon>Burkholderiales</taxon>
        <taxon>Burkholderiaceae</taxon>
        <taxon>Trinickia</taxon>
    </lineage>
</organism>
<dbReference type="AlphaFoldDB" id="A0A2T3XQL5"/>
<accession>A0A2T3XQL5</accession>
<feature type="transmembrane region" description="Helical" evidence="8">
    <location>
        <begin position="70"/>
        <end position="94"/>
    </location>
</feature>
<gene>
    <name evidence="10" type="ORF">C9I57_20175</name>
</gene>
<evidence type="ECO:0000256" key="4">
    <source>
        <dbReference type="ARBA" id="ARBA00022519"/>
    </source>
</evidence>
<feature type="transmembrane region" description="Helical" evidence="8">
    <location>
        <begin position="366"/>
        <end position="386"/>
    </location>
</feature>
<dbReference type="EMBL" id="PYUC01000010">
    <property type="protein sequence ID" value="PTB18819.1"/>
    <property type="molecule type" value="Genomic_DNA"/>
</dbReference>
<evidence type="ECO:0000256" key="7">
    <source>
        <dbReference type="ARBA" id="ARBA00023136"/>
    </source>
</evidence>
<evidence type="ECO:0000256" key="2">
    <source>
        <dbReference type="ARBA" id="ARBA00022448"/>
    </source>
</evidence>
<dbReference type="GO" id="GO:0005886">
    <property type="term" value="C:plasma membrane"/>
    <property type="evidence" value="ECO:0007669"/>
    <property type="project" value="UniProtKB-SubCell"/>
</dbReference>
<dbReference type="PANTHER" id="PTHR43357:SF3">
    <property type="entry name" value="FE(3+)-TRANSPORT SYSTEM PERMEASE PROTEIN FBPB 2"/>
    <property type="match status" value="1"/>
</dbReference>
<feature type="transmembrane region" description="Helical" evidence="8">
    <location>
        <begin position="534"/>
        <end position="557"/>
    </location>
</feature>
<proteinExistence type="inferred from homology"/>
<keyword evidence="3" id="KW-1003">Cell membrane</keyword>
<evidence type="ECO:0000259" key="9">
    <source>
        <dbReference type="PROSITE" id="PS50928"/>
    </source>
</evidence>
<evidence type="ECO:0000256" key="1">
    <source>
        <dbReference type="ARBA" id="ARBA00004429"/>
    </source>
</evidence>
<feature type="transmembrane region" description="Helical" evidence="8">
    <location>
        <begin position="392"/>
        <end position="419"/>
    </location>
</feature>
<feature type="transmembrane region" description="Helical" evidence="8">
    <location>
        <begin position="101"/>
        <end position="123"/>
    </location>
</feature>
<feature type="domain" description="ABC transmembrane type-1" evidence="9">
    <location>
        <begin position="360"/>
        <end position="556"/>
    </location>
</feature>
<feature type="transmembrane region" description="Helical" evidence="8">
    <location>
        <begin position="207"/>
        <end position="237"/>
    </location>
</feature>
<keyword evidence="7 8" id="KW-0472">Membrane</keyword>
<comment type="similarity">
    <text evidence="8">Belongs to the binding-protein-dependent transport system permease family.</text>
</comment>
<dbReference type="RefSeq" id="WP_107152406.1">
    <property type="nucleotide sequence ID" value="NZ_PYUC01000010.1"/>
</dbReference>
<dbReference type="InterPro" id="IPR000515">
    <property type="entry name" value="MetI-like"/>
</dbReference>
<feature type="transmembrane region" description="Helical" evidence="8">
    <location>
        <begin position="300"/>
        <end position="322"/>
    </location>
</feature>
<keyword evidence="4" id="KW-0997">Cell inner membrane</keyword>
<comment type="subcellular location">
    <subcellularLocation>
        <location evidence="1">Cell inner membrane</location>
        <topology evidence="1">Multi-pass membrane protein</topology>
    </subcellularLocation>
    <subcellularLocation>
        <location evidence="8">Cell membrane</location>
        <topology evidence="8">Multi-pass membrane protein</topology>
    </subcellularLocation>
</comment>
<protein>
    <submittedName>
        <fullName evidence="10">ABC transporter permease</fullName>
    </submittedName>
</protein>
<reference evidence="10 11" key="1">
    <citation type="submission" date="2018-03" db="EMBL/GenBank/DDBJ databases">
        <title>Whole genome analyses suggest that Burkholderia sensu lato contains two further novel genera in the rhizoxinica-symbiotica group Mycetohabitans gen. nov., and Trinickia gen. nov.: implications for the evolution of diazotrophy and nodulation in the Burkholderiaceae.</title>
        <authorList>
            <person name="Estrada De Los Santos P."/>
            <person name="Palmer M."/>
            <person name="Chavez-Ramirez B."/>
            <person name="Steenkamp E.T."/>
            <person name="Hirsch A.M."/>
            <person name="Manyaka P."/>
            <person name="Maluk M."/>
            <person name="Lafos M."/>
            <person name="Crook M."/>
            <person name="Gross E."/>
            <person name="Simon M.F."/>
            <person name="Bueno Dos Reis Junior F."/>
            <person name="Poole P.S."/>
            <person name="Venter S.N."/>
            <person name="James E.K."/>
        </authorList>
    </citation>
    <scope>NUCLEOTIDE SEQUENCE [LARGE SCALE GENOMIC DNA]</scope>
    <source>
        <strain evidence="10 11">JPY-366</strain>
    </source>
</reference>
<evidence type="ECO:0000256" key="3">
    <source>
        <dbReference type="ARBA" id="ARBA00022475"/>
    </source>
</evidence>
<feature type="domain" description="ABC transmembrane type-1" evidence="9">
    <location>
        <begin position="67"/>
        <end position="275"/>
    </location>
</feature>